<dbReference type="Proteomes" id="UP001558713">
    <property type="component" value="Unassembled WGS sequence"/>
</dbReference>
<dbReference type="EMBL" id="JBANAX010000214">
    <property type="protein sequence ID" value="KAL1218360.1"/>
    <property type="molecule type" value="Genomic_DNA"/>
</dbReference>
<feature type="compositionally biased region" description="Basic and acidic residues" evidence="1">
    <location>
        <begin position="87"/>
        <end position="96"/>
    </location>
</feature>
<feature type="chain" id="PRO_5044791110" evidence="2">
    <location>
        <begin position="24"/>
        <end position="96"/>
    </location>
</feature>
<name>A0ABD1BMD9_CARAN</name>
<keyword evidence="2" id="KW-0732">Signal</keyword>
<proteinExistence type="predicted"/>
<evidence type="ECO:0000313" key="3">
    <source>
        <dbReference type="EMBL" id="KAL1218360.1"/>
    </source>
</evidence>
<gene>
    <name evidence="3" type="ORF">V5N11_028068</name>
</gene>
<sequence>MIGRKMKSLIVLSILVIVVIVTGSEFSDSRDDEVDRLLKKLNKPAFKSIKSPDGDMRNHPIYDNPLFKNHTIQMRPSSFPDGWNNSKTEKKNIVFQ</sequence>
<protein>
    <submittedName>
        <fullName evidence="3">Protein neprosin</fullName>
    </submittedName>
</protein>
<evidence type="ECO:0000313" key="4">
    <source>
        <dbReference type="Proteomes" id="UP001558713"/>
    </source>
</evidence>
<dbReference type="AlphaFoldDB" id="A0ABD1BMD9"/>
<evidence type="ECO:0000256" key="1">
    <source>
        <dbReference type="SAM" id="MobiDB-lite"/>
    </source>
</evidence>
<reference evidence="3 4" key="1">
    <citation type="submission" date="2024-04" db="EMBL/GenBank/DDBJ databases">
        <title>Genome assembly C_amara_ONT_v2.</title>
        <authorList>
            <person name="Yant L."/>
            <person name="Moore C."/>
            <person name="Slenker M."/>
        </authorList>
    </citation>
    <scope>NUCLEOTIDE SEQUENCE [LARGE SCALE GENOMIC DNA]</scope>
    <source>
        <tissue evidence="3">Leaf</tissue>
    </source>
</reference>
<evidence type="ECO:0000256" key="2">
    <source>
        <dbReference type="SAM" id="SignalP"/>
    </source>
</evidence>
<feature type="signal peptide" evidence="2">
    <location>
        <begin position="1"/>
        <end position="23"/>
    </location>
</feature>
<feature type="region of interest" description="Disordered" evidence="1">
    <location>
        <begin position="77"/>
        <end position="96"/>
    </location>
</feature>
<organism evidence="3 4">
    <name type="scientific">Cardamine amara subsp. amara</name>
    <dbReference type="NCBI Taxonomy" id="228776"/>
    <lineage>
        <taxon>Eukaryota</taxon>
        <taxon>Viridiplantae</taxon>
        <taxon>Streptophyta</taxon>
        <taxon>Embryophyta</taxon>
        <taxon>Tracheophyta</taxon>
        <taxon>Spermatophyta</taxon>
        <taxon>Magnoliopsida</taxon>
        <taxon>eudicotyledons</taxon>
        <taxon>Gunneridae</taxon>
        <taxon>Pentapetalae</taxon>
        <taxon>rosids</taxon>
        <taxon>malvids</taxon>
        <taxon>Brassicales</taxon>
        <taxon>Brassicaceae</taxon>
        <taxon>Cardamineae</taxon>
        <taxon>Cardamine</taxon>
    </lineage>
</organism>
<comment type="caution">
    <text evidence="3">The sequence shown here is derived from an EMBL/GenBank/DDBJ whole genome shotgun (WGS) entry which is preliminary data.</text>
</comment>
<accession>A0ABD1BMD9</accession>
<keyword evidence="4" id="KW-1185">Reference proteome</keyword>